<comment type="caution">
    <text evidence="1">The sequence shown here is derived from an EMBL/GenBank/DDBJ whole genome shotgun (WGS) entry which is preliminary data.</text>
</comment>
<name>A0A560FKK6_9PROT</name>
<proteinExistence type="predicted"/>
<dbReference type="AlphaFoldDB" id="A0A560FKK6"/>
<dbReference type="Proteomes" id="UP000319859">
    <property type="component" value="Unassembled WGS sequence"/>
</dbReference>
<organism evidence="1 2">
    <name type="scientific">Nitrospirillum amazonense</name>
    <dbReference type="NCBI Taxonomy" id="28077"/>
    <lineage>
        <taxon>Bacteria</taxon>
        <taxon>Pseudomonadati</taxon>
        <taxon>Pseudomonadota</taxon>
        <taxon>Alphaproteobacteria</taxon>
        <taxon>Rhodospirillales</taxon>
        <taxon>Azospirillaceae</taxon>
        <taxon>Nitrospirillum</taxon>
    </lineage>
</organism>
<dbReference type="InterPro" id="IPR025395">
    <property type="entry name" value="Phage_tail_terminator-like"/>
</dbReference>
<evidence type="ECO:0000313" key="1">
    <source>
        <dbReference type="EMBL" id="TWB22134.1"/>
    </source>
</evidence>
<evidence type="ECO:0000313" key="2">
    <source>
        <dbReference type="Proteomes" id="UP000319859"/>
    </source>
</evidence>
<dbReference type="Gene3D" id="3.30.2000.20">
    <property type="match status" value="1"/>
</dbReference>
<dbReference type="Pfam" id="PF13554">
    <property type="entry name" value="Phage_tail_terminator_5"/>
    <property type="match status" value="1"/>
</dbReference>
<protein>
    <submittedName>
        <fullName evidence="1">Uncharacterized protein DUF4128</fullName>
    </submittedName>
</protein>
<reference evidence="1 2" key="1">
    <citation type="submission" date="2019-06" db="EMBL/GenBank/DDBJ databases">
        <title>Genomic Encyclopedia of Type Strains, Phase IV (KMG-V): Genome sequencing to study the core and pangenomes of soil and plant-associated prokaryotes.</title>
        <authorList>
            <person name="Whitman W."/>
        </authorList>
    </citation>
    <scope>NUCLEOTIDE SEQUENCE [LARGE SCALE GENOMIC DNA]</scope>
    <source>
        <strain evidence="1 2">BR 11880</strain>
    </source>
</reference>
<dbReference type="EMBL" id="VITN01000004">
    <property type="protein sequence ID" value="TWB22134.1"/>
    <property type="molecule type" value="Genomic_DNA"/>
</dbReference>
<dbReference type="OrthoDB" id="7188292at2"/>
<dbReference type="RefSeq" id="WP_145749752.1">
    <property type="nucleotide sequence ID" value="NZ_VITN01000004.1"/>
</dbReference>
<accession>A0A560FKK6</accession>
<sequence length="144" mass="15273">MSRIAIRAALEAQLATLAPAWPTAWENVPFTPVEGVPWQRAKVLFGQTRALGFSATAPQEWTGVFHITVWTPAGGGPQAAEERAALLRGDAAVGAQGLFYRGQALHSSGIDVIITTPYDGPVLDTDPAWYGLPVLVPFVCHPAG</sequence>
<gene>
    <name evidence="1" type="ORF">FBZ89_104384</name>
</gene>